<evidence type="ECO:0000259" key="5">
    <source>
        <dbReference type="PROSITE" id="PS51465"/>
    </source>
</evidence>
<evidence type="ECO:0000256" key="3">
    <source>
        <dbReference type="ARBA" id="ARBA00023157"/>
    </source>
</evidence>
<evidence type="ECO:0000256" key="1">
    <source>
        <dbReference type="ARBA" id="ARBA00004613"/>
    </source>
</evidence>
<keyword evidence="3" id="KW-1015">Disulfide bond</keyword>
<keyword evidence="4" id="KW-0732">Signal</keyword>
<feature type="signal peptide" evidence="4">
    <location>
        <begin position="1"/>
        <end position="23"/>
    </location>
</feature>
<keyword evidence="2" id="KW-0964">Secreted</keyword>
<dbReference type="InterPro" id="IPR036058">
    <property type="entry name" value="Kazal_dom_sf"/>
</dbReference>
<accession>A0A8D0C0G0</accession>
<dbReference type="Gene3D" id="3.30.60.30">
    <property type="match status" value="1"/>
</dbReference>
<evidence type="ECO:0000313" key="6">
    <source>
        <dbReference type="Ensembl" id="ENSSMRP00000015718.1"/>
    </source>
</evidence>
<dbReference type="PANTHER" id="PTHR47499">
    <property type="entry name" value="SERINE PROTEASE INHIBITOR KAZAL-TYPE 7 SPINK7"/>
    <property type="match status" value="1"/>
</dbReference>
<reference evidence="6" key="2">
    <citation type="submission" date="2025-09" db="UniProtKB">
        <authorList>
            <consortium name="Ensembl"/>
        </authorList>
    </citation>
    <scope>IDENTIFICATION</scope>
</reference>
<keyword evidence="7" id="KW-1185">Reference proteome</keyword>
<dbReference type="Proteomes" id="UP000694421">
    <property type="component" value="Unplaced"/>
</dbReference>
<dbReference type="SUPFAM" id="SSF100895">
    <property type="entry name" value="Kazal-type serine protease inhibitors"/>
    <property type="match status" value="1"/>
</dbReference>
<feature type="domain" description="Kazal-like" evidence="5">
    <location>
        <begin position="35"/>
        <end position="75"/>
    </location>
</feature>
<dbReference type="GeneTree" id="ENSGT00960000193281"/>
<dbReference type="Pfam" id="PF00050">
    <property type="entry name" value="Kazal_1"/>
    <property type="match status" value="1"/>
</dbReference>
<sequence>MEIILVGTICFFAVVCFLTLVMSLSTSQDSRPHGTRESYPLCDTDGKSYGNQCAFCREVVKSNGRFAVQHTGKCR</sequence>
<dbReference type="GO" id="GO:0005576">
    <property type="term" value="C:extracellular region"/>
    <property type="evidence" value="ECO:0007669"/>
    <property type="project" value="UniProtKB-SubCell"/>
</dbReference>
<dbReference type="InterPro" id="IPR050159">
    <property type="entry name" value="Kazal-type_SerProtInhib"/>
</dbReference>
<feature type="chain" id="PRO_5046453331" description="Kazal-like domain-containing protein" evidence="4">
    <location>
        <begin position="24"/>
        <end position="75"/>
    </location>
</feature>
<evidence type="ECO:0000313" key="7">
    <source>
        <dbReference type="Proteomes" id="UP000694421"/>
    </source>
</evidence>
<dbReference type="PANTHER" id="PTHR47499:SF1">
    <property type="entry name" value="SERINE PROTEASE INHIBITOR KAZAL-TYPE 7"/>
    <property type="match status" value="1"/>
</dbReference>
<reference evidence="6" key="1">
    <citation type="submission" date="2025-08" db="UniProtKB">
        <authorList>
            <consortium name="Ensembl"/>
        </authorList>
    </citation>
    <scope>IDENTIFICATION</scope>
</reference>
<dbReference type="InterPro" id="IPR002350">
    <property type="entry name" value="Kazal_dom"/>
</dbReference>
<evidence type="ECO:0000256" key="2">
    <source>
        <dbReference type="ARBA" id="ARBA00022525"/>
    </source>
</evidence>
<name>A0A8D0C0G0_SALMN</name>
<evidence type="ECO:0000256" key="4">
    <source>
        <dbReference type="SAM" id="SignalP"/>
    </source>
</evidence>
<proteinExistence type="predicted"/>
<dbReference type="AlphaFoldDB" id="A0A8D0C0G0"/>
<dbReference type="PROSITE" id="PS51465">
    <property type="entry name" value="KAZAL_2"/>
    <property type="match status" value="1"/>
</dbReference>
<organism evidence="6 7">
    <name type="scientific">Salvator merianae</name>
    <name type="common">Argentine black and white tegu</name>
    <name type="synonym">Tupinambis merianae</name>
    <dbReference type="NCBI Taxonomy" id="96440"/>
    <lineage>
        <taxon>Eukaryota</taxon>
        <taxon>Metazoa</taxon>
        <taxon>Chordata</taxon>
        <taxon>Craniata</taxon>
        <taxon>Vertebrata</taxon>
        <taxon>Euteleostomi</taxon>
        <taxon>Lepidosauria</taxon>
        <taxon>Squamata</taxon>
        <taxon>Bifurcata</taxon>
        <taxon>Unidentata</taxon>
        <taxon>Episquamata</taxon>
        <taxon>Laterata</taxon>
        <taxon>Teiioidea</taxon>
        <taxon>Teiidae</taxon>
        <taxon>Salvator</taxon>
    </lineage>
</organism>
<dbReference type="SMART" id="SM00280">
    <property type="entry name" value="KAZAL"/>
    <property type="match status" value="1"/>
</dbReference>
<dbReference type="Ensembl" id="ENSSMRT00000018351.1">
    <property type="protein sequence ID" value="ENSSMRP00000015718.1"/>
    <property type="gene ID" value="ENSSMRG00000012224.1"/>
</dbReference>
<protein>
    <recommendedName>
        <fullName evidence="5">Kazal-like domain-containing protein</fullName>
    </recommendedName>
</protein>
<comment type="subcellular location">
    <subcellularLocation>
        <location evidence="1">Secreted</location>
    </subcellularLocation>
</comment>